<name>A0A2G7FIK9_9EURO</name>
<organism evidence="2 3">
    <name type="scientific">Aspergillus arachidicola</name>
    <dbReference type="NCBI Taxonomy" id="656916"/>
    <lineage>
        <taxon>Eukaryota</taxon>
        <taxon>Fungi</taxon>
        <taxon>Dikarya</taxon>
        <taxon>Ascomycota</taxon>
        <taxon>Pezizomycotina</taxon>
        <taxon>Eurotiomycetes</taxon>
        <taxon>Eurotiomycetidae</taxon>
        <taxon>Eurotiales</taxon>
        <taxon>Aspergillaceae</taxon>
        <taxon>Aspergillus</taxon>
        <taxon>Aspergillus subgen. Circumdati</taxon>
    </lineage>
</organism>
<dbReference type="EMBL" id="NEXV01000612">
    <property type="protein sequence ID" value="PIG80444.1"/>
    <property type="molecule type" value="Genomic_DNA"/>
</dbReference>
<evidence type="ECO:0000256" key="1">
    <source>
        <dbReference type="SAM" id="SignalP"/>
    </source>
</evidence>
<comment type="caution">
    <text evidence="2">The sequence shown here is derived from an EMBL/GenBank/DDBJ whole genome shotgun (WGS) entry which is preliminary data.</text>
</comment>
<reference evidence="2 3" key="1">
    <citation type="submission" date="2017-05" db="EMBL/GenBank/DDBJ databases">
        <title>Genome sequence for an aflatoxigenic pathogen of Argentinian peanut, Aspergillus arachidicola.</title>
        <authorList>
            <person name="Moore G."/>
            <person name="Beltz S.B."/>
            <person name="Mack B.M."/>
        </authorList>
    </citation>
    <scope>NUCLEOTIDE SEQUENCE [LARGE SCALE GENOMIC DNA]</scope>
    <source>
        <strain evidence="2 3">CBS 117610</strain>
    </source>
</reference>
<keyword evidence="1" id="KW-0732">Signal</keyword>
<feature type="non-terminal residue" evidence="2">
    <location>
        <position position="1"/>
    </location>
</feature>
<sequence length="111" mass="12891">LDPFLWFWPLYLLCPVLDASWDPNISDVGPHFSWTMESALLTYATYTEWGSHGALKLTYVGWKYLRISTALRNDSQCATEHLSYSPLDFFPASDFRFDLAVAKHCSNEYWL</sequence>
<proteinExistence type="predicted"/>
<protein>
    <submittedName>
        <fullName evidence="2">Uncharacterized protein</fullName>
    </submittedName>
</protein>
<evidence type="ECO:0000313" key="2">
    <source>
        <dbReference type="EMBL" id="PIG80444.1"/>
    </source>
</evidence>
<gene>
    <name evidence="2" type="ORF">AARAC_001658</name>
</gene>
<evidence type="ECO:0000313" key="3">
    <source>
        <dbReference type="Proteomes" id="UP000231358"/>
    </source>
</evidence>
<keyword evidence="3" id="KW-1185">Reference proteome</keyword>
<feature type="chain" id="PRO_5013661025" evidence="1">
    <location>
        <begin position="20"/>
        <end position="111"/>
    </location>
</feature>
<dbReference type="AlphaFoldDB" id="A0A2G7FIK9"/>
<dbReference type="Proteomes" id="UP000231358">
    <property type="component" value="Unassembled WGS sequence"/>
</dbReference>
<feature type="signal peptide" evidence="1">
    <location>
        <begin position="1"/>
        <end position="19"/>
    </location>
</feature>
<accession>A0A2G7FIK9</accession>